<dbReference type="GO" id="GO:0009717">
    <property type="term" value="P:isoflavonoid biosynthetic process"/>
    <property type="evidence" value="ECO:0007669"/>
    <property type="project" value="UniProtKB-ARBA"/>
</dbReference>
<protein>
    <submittedName>
        <fullName evidence="6">Uncharacterized protein</fullName>
    </submittedName>
</protein>
<dbReference type="InterPro" id="IPR001077">
    <property type="entry name" value="COMT_C"/>
</dbReference>
<feature type="domain" description="O-methyltransferase C-terminal" evidence="4">
    <location>
        <begin position="145"/>
        <end position="249"/>
    </location>
</feature>
<dbReference type="AlphaFoldDB" id="A0AAN9LQW4"/>
<dbReference type="InterPro" id="IPR012967">
    <property type="entry name" value="COMT_dimerisation"/>
</dbReference>
<dbReference type="PANTHER" id="PTHR11746">
    <property type="entry name" value="O-METHYLTRANSFERASE"/>
    <property type="match status" value="1"/>
</dbReference>
<dbReference type="GO" id="GO:0008171">
    <property type="term" value="F:O-methyltransferase activity"/>
    <property type="evidence" value="ECO:0007669"/>
    <property type="project" value="InterPro"/>
</dbReference>
<dbReference type="SUPFAM" id="SSF46785">
    <property type="entry name" value="Winged helix' DNA-binding domain"/>
    <property type="match status" value="1"/>
</dbReference>
<dbReference type="Proteomes" id="UP001367508">
    <property type="component" value="Unassembled WGS sequence"/>
</dbReference>
<keyword evidence="7" id="KW-1185">Reference proteome</keyword>
<evidence type="ECO:0000259" key="5">
    <source>
        <dbReference type="Pfam" id="PF08100"/>
    </source>
</evidence>
<evidence type="ECO:0000256" key="2">
    <source>
        <dbReference type="ARBA" id="ARBA00022679"/>
    </source>
</evidence>
<dbReference type="InterPro" id="IPR036388">
    <property type="entry name" value="WH-like_DNA-bd_sf"/>
</dbReference>
<dbReference type="InterPro" id="IPR029063">
    <property type="entry name" value="SAM-dependent_MTases_sf"/>
</dbReference>
<dbReference type="PROSITE" id="PS51683">
    <property type="entry name" value="SAM_OMT_II"/>
    <property type="match status" value="1"/>
</dbReference>
<evidence type="ECO:0000313" key="6">
    <source>
        <dbReference type="EMBL" id="KAK7340645.1"/>
    </source>
</evidence>
<dbReference type="Pfam" id="PF00891">
    <property type="entry name" value="Methyltransf_2"/>
    <property type="match status" value="1"/>
</dbReference>
<dbReference type="SUPFAM" id="SSF53335">
    <property type="entry name" value="S-adenosyl-L-methionine-dependent methyltransferases"/>
    <property type="match status" value="1"/>
</dbReference>
<name>A0AAN9LQW4_CANGL</name>
<sequence>MASNNGHIASEMFHGQVLLYRHLFAFMDTMCLKWIVDLGIPDIIHNHGQPITLQELASILQLPLTKVTTVQCLMRHLAHNGFFEIVKIQDKNKEKEAYALTAASKLLVKGIDFCLAPMVECTLIPTMLASSHQWKEWTYDLLGSNNLTYVGGNMLESIPKANAVLLKNVLHNWSDDDCKKILENCKVAISSNGKRGKVILIDIVINDKQDEHLITGIKLLMNVNMRCLVNGKERSEEEWKKLFVEAGFQEYKISPLTGVLSLVEIYP</sequence>
<proteinExistence type="predicted"/>
<dbReference type="InterPro" id="IPR036390">
    <property type="entry name" value="WH_DNA-bd_sf"/>
</dbReference>
<evidence type="ECO:0000259" key="4">
    <source>
        <dbReference type="Pfam" id="PF00891"/>
    </source>
</evidence>
<dbReference type="Pfam" id="PF08100">
    <property type="entry name" value="Dimerisation"/>
    <property type="match status" value="1"/>
</dbReference>
<gene>
    <name evidence="6" type="ORF">VNO77_21354</name>
</gene>
<keyword evidence="1" id="KW-0489">Methyltransferase</keyword>
<accession>A0AAN9LQW4</accession>
<dbReference type="Gene3D" id="1.10.10.10">
    <property type="entry name" value="Winged helix-like DNA-binding domain superfamily/Winged helix DNA-binding domain"/>
    <property type="match status" value="1"/>
</dbReference>
<organism evidence="6 7">
    <name type="scientific">Canavalia gladiata</name>
    <name type="common">Sword bean</name>
    <name type="synonym">Dolichos gladiatus</name>
    <dbReference type="NCBI Taxonomy" id="3824"/>
    <lineage>
        <taxon>Eukaryota</taxon>
        <taxon>Viridiplantae</taxon>
        <taxon>Streptophyta</taxon>
        <taxon>Embryophyta</taxon>
        <taxon>Tracheophyta</taxon>
        <taxon>Spermatophyta</taxon>
        <taxon>Magnoliopsida</taxon>
        <taxon>eudicotyledons</taxon>
        <taxon>Gunneridae</taxon>
        <taxon>Pentapetalae</taxon>
        <taxon>rosids</taxon>
        <taxon>fabids</taxon>
        <taxon>Fabales</taxon>
        <taxon>Fabaceae</taxon>
        <taxon>Papilionoideae</taxon>
        <taxon>50 kb inversion clade</taxon>
        <taxon>NPAAA clade</taxon>
        <taxon>indigoferoid/millettioid clade</taxon>
        <taxon>Phaseoleae</taxon>
        <taxon>Canavalia</taxon>
    </lineage>
</organism>
<dbReference type="GO" id="GO:0046983">
    <property type="term" value="F:protein dimerization activity"/>
    <property type="evidence" value="ECO:0007669"/>
    <property type="project" value="InterPro"/>
</dbReference>
<dbReference type="EMBL" id="JAYMYQ010000004">
    <property type="protein sequence ID" value="KAK7340645.1"/>
    <property type="molecule type" value="Genomic_DNA"/>
</dbReference>
<dbReference type="FunFam" id="1.10.10.10:FF:000213">
    <property type="entry name" value="Coniferyl alcohol 9-O-methyltransferase"/>
    <property type="match status" value="1"/>
</dbReference>
<feature type="domain" description="O-methyltransferase dimerisation" evidence="5">
    <location>
        <begin position="21"/>
        <end position="109"/>
    </location>
</feature>
<evidence type="ECO:0000313" key="7">
    <source>
        <dbReference type="Proteomes" id="UP001367508"/>
    </source>
</evidence>
<keyword evidence="2" id="KW-0808">Transferase</keyword>
<evidence type="ECO:0000256" key="1">
    <source>
        <dbReference type="ARBA" id="ARBA00022603"/>
    </source>
</evidence>
<reference evidence="6 7" key="1">
    <citation type="submission" date="2024-01" db="EMBL/GenBank/DDBJ databases">
        <title>The genomes of 5 underutilized Papilionoideae crops provide insights into root nodulation and disease resistanc.</title>
        <authorList>
            <person name="Jiang F."/>
        </authorList>
    </citation>
    <scope>NUCLEOTIDE SEQUENCE [LARGE SCALE GENOMIC DNA]</scope>
    <source>
        <strain evidence="6">LVBAO_FW01</strain>
        <tissue evidence="6">Leaves</tissue>
    </source>
</reference>
<evidence type="ECO:0000256" key="3">
    <source>
        <dbReference type="ARBA" id="ARBA00022691"/>
    </source>
</evidence>
<dbReference type="Gene3D" id="3.40.50.150">
    <property type="entry name" value="Vaccinia Virus protein VP39"/>
    <property type="match status" value="1"/>
</dbReference>
<dbReference type="InterPro" id="IPR016461">
    <property type="entry name" value="COMT-like"/>
</dbReference>
<dbReference type="GO" id="GO:0008757">
    <property type="term" value="F:S-adenosylmethionine-dependent methyltransferase activity"/>
    <property type="evidence" value="ECO:0007669"/>
    <property type="project" value="UniProtKB-ARBA"/>
</dbReference>
<comment type="caution">
    <text evidence="6">The sequence shown here is derived from an EMBL/GenBank/DDBJ whole genome shotgun (WGS) entry which is preliminary data.</text>
</comment>
<dbReference type="GO" id="GO:0032259">
    <property type="term" value="P:methylation"/>
    <property type="evidence" value="ECO:0007669"/>
    <property type="project" value="UniProtKB-KW"/>
</dbReference>
<keyword evidence="3" id="KW-0949">S-adenosyl-L-methionine</keyword>